<comment type="caution">
    <text evidence="1">The sequence shown here is derived from an EMBL/GenBank/DDBJ whole genome shotgun (WGS) entry which is preliminary data.</text>
</comment>
<dbReference type="OrthoDB" id="9972551at2759"/>
<proteinExistence type="predicted"/>
<evidence type="ECO:0000313" key="2">
    <source>
        <dbReference type="EMBL" id="CAF1307379.1"/>
    </source>
</evidence>
<dbReference type="EMBL" id="CAJNOO010002932">
    <property type="protein sequence ID" value="CAF1307379.1"/>
    <property type="molecule type" value="Genomic_DNA"/>
</dbReference>
<accession>A0A815CXY8</accession>
<dbReference type="AlphaFoldDB" id="A0A815CXY8"/>
<dbReference type="Proteomes" id="UP000663882">
    <property type="component" value="Unassembled WGS sequence"/>
</dbReference>
<protein>
    <submittedName>
        <fullName evidence="1">Uncharacterized protein</fullName>
    </submittedName>
</protein>
<organism evidence="1 5">
    <name type="scientific">Rotaria sordida</name>
    <dbReference type="NCBI Taxonomy" id="392033"/>
    <lineage>
        <taxon>Eukaryota</taxon>
        <taxon>Metazoa</taxon>
        <taxon>Spiralia</taxon>
        <taxon>Gnathifera</taxon>
        <taxon>Rotifera</taxon>
        <taxon>Eurotatoria</taxon>
        <taxon>Bdelloidea</taxon>
        <taxon>Philodinida</taxon>
        <taxon>Philodinidae</taxon>
        <taxon>Rotaria</taxon>
    </lineage>
</organism>
<gene>
    <name evidence="3" type="ORF">FNK824_LOCUS15439</name>
    <name evidence="4" type="ORF">OTI717_LOCUS19939</name>
    <name evidence="2" type="ORF">RFH988_LOCUS30055</name>
    <name evidence="1" type="ORF">SEV965_LOCUS25917</name>
</gene>
<dbReference type="EMBL" id="CAJOAX010002983">
    <property type="protein sequence ID" value="CAF3830139.1"/>
    <property type="molecule type" value="Genomic_DNA"/>
</dbReference>
<dbReference type="Proteomes" id="UP000663889">
    <property type="component" value="Unassembled WGS sequence"/>
</dbReference>
<evidence type="ECO:0000313" key="5">
    <source>
        <dbReference type="Proteomes" id="UP000663889"/>
    </source>
</evidence>
<dbReference type="Proteomes" id="UP000663823">
    <property type="component" value="Unassembled WGS sequence"/>
</dbReference>
<sequence>MTTHITDVEGDWKIIGYSQHPECVNCNIKIKGYGLDPHMFKLCMHVVNNLNCTLKHNSATNQWKISDFFSTEIHGSPTEMHKEDIFKKLISELQKFEVQDEKKLIIQTSCGEQVRLERLP</sequence>
<name>A0A815CXY8_9BILA</name>
<reference evidence="1" key="1">
    <citation type="submission" date="2021-02" db="EMBL/GenBank/DDBJ databases">
        <authorList>
            <person name="Nowell W R."/>
        </authorList>
    </citation>
    <scope>NUCLEOTIDE SEQUENCE</scope>
</reference>
<dbReference type="EMBL" id="CAJOBE010002237">
    <property type="protein sequence ID" value="CAF3808721.1"/>
    <property type="molecule type" value="Genomic_DNA"/>
</dbReference>
<evidence type="ECO:0000313" key="4">
    <source>
        <dbReference type="EMBL" id="CAF3830139.1"/>
    </source>
</evidence>
<dbReference type="EMBL" id="CAJNOU010002140">
    <property type="protein sequence ID" value="CAF1293879.1"/>
    <property type="molecule type" value="Genomic_DNA"/>
</dbReference>
<evidence type="ECO:0000313" key="1">
    <source>
        <dbReference type="EMBL" id="CAF1293879.1"/>
    </source>
</evidence>
<evidence type="ECO:0000313" key="3">
    <source>
        <dbReference type="EMBL" id="CAF3808721.1"/>
    </source>
</evidence>
<dbReference type="Proteomes" id="UP000663874">
    <property type="component" value="Unassembled WGS sequence"/>
</dbReference>